<keyword evidence="6 10" id="KW-0067">ATP-binding</keyword>
<sequence>MLLLGPSGCGKSTLLQVLSGMVPSVIEIPMKAEELRTPERWGYVFQDPDTQFCMPYVDEEIAFVLENMQVPREQMPALIRHYLELVGLQFEDIHTPIQNLSQGMKQRLAIASVLALEPEVLFLDEPTALLDEEGTQQVWETIRATSEGKTLLIVEHKIHGILDLIDRVIVLTSNGEILADGEPAAVFASYKKELIDFGIWYPGVWEDYDTERGDICKEAAAPSSEREVLITLDGFQALRGGEVKLETGMLTVGSREWVAVAGHNGAGKSSLLLGMMRLVPTKGICEIAGVRGKKVADIADHVAFVFQNPEFQFVTGSVEEEIAYSLEEGQEGQVEELLRKYQLVELRSRHPFQLSMGQKRRLSVASALVRKQRILLLDEPTFGLDARNTFHMLEMLEELRQEGTSIMMVTHDHHIIQRFADRVWQVQRGQVSDLTPGQYLEQFEQSEKGEVLLCN</sequence>
<evidence type="ECO:0000256" key="4">
    <source>
        <dbReference type="ARBA" id="ARBA00022475"/>
    </source>
</evidence>
<organism evidence="10 11">
    <name type="scientific">Paenibacillus hexagrammi</name>
    <dbReference type="NCBI Taxonomy" id="2908839"/>
    <lineage>
        <taxon>Bacteria</taxon>
        <taxon>Bacillati</taxon>
        <taxon>Bacillota</taxon>
        <taxon>Bacilli</taxon>
        <taxon>Bacillales</taxon>
        <taxon>Paenibacillaceae</taxon>
        <taxon>Paenibacillus</taxon>
    </lineage>
</organism>
<dbReference type="PROSITE" id="PS50893">
    <property type="entry name" value="ABC_TRANSPORTER_2"/>
    <property type="match status" value="2"/>
</dbReference>
<keyword evidence="8" id="KW-0472">Membrane</keyword>
<keyword evidence="7" id="KW-1278">Translocase</keyword>
<name>A0ABY3SIC7_9BACL</name>
<dbReference type="InterPro" id="IPR017871">
    <property type="entry name" value="ABC_transporter-like_CS"/>
</dbReference>
<gene>
    <name evidence="10" type="ORF">L0M14_26025</name>
</gene>
<dbReference type="InterPro" id="IPR050095">
    <property type="entry name" value="ECF_ABC_transporter_ATP-bd"/>
</dbReference>
<dbReference type="Proteomes" id="UP001649230">
    <property type="component" value="Chromosome"/>
</dbReference>
<keyword evidence="3" id="KW-0813">Transport</keyword>
<evidence type="ECO:0000256" key="5">
    <source>
        <dbReference type="ARBA" id="ARBA00022741"/>
    </source>
</evidence>
<evidence type="ECO:0000259" key="9">
    <source>
        <dbReference type="PROSITE" id="PS50893"/>
    </source>
</evidence>
<dbReference type="SUPFAM" id="SSF52540">
    <property type="entry name" value="P-loop containing nucleoside triphosphate hydrolases"/>
    <property type="match status" value="2"/>
</dbReference>
<evidence type="ECO:0000256" key="3">
    <source>
        <dbReference type="ARBA" id="ARBA00022448"/>
    </source>
</evidence>
<evidence type="ECO:0000256" key="8">
    <source>
        <dbReference type="ARBA" id="ARBA00023136"/>
    </source>
</evidence>
<dbReference type="GO" id="GO:0005524">
    <property type="term" value="F:ATP binding"/>
    <property type="evidence" value="ECO:0007669"/>
    <property type="project" value="UniProtKB-KW"/>
</dbReference>
<evidence type="ECO:0000256" key="6">
    <source>
        <dbReference type="ARBA" id="ARBA00022840"/>
    </source>
</evidence>
<keyword evidence="11" id="KW-1185">Reference proteome</keyword>
<evidence type="ECO:0000256" key="7">
    <source>
        <dbReference type="ARBA" id="ARBA00022967"/>
    </source>
</evidence>
<dbReference type="InterPro" id="IPR027417">
    <property type="entry name" value="P-loop_NTPase"/>
</dbReference>
<keyword evidence="4" id="KW-1003">Cell membrane</keyword>
<evidence type="ECO:0000256" key="1">
    <source>
        <dbReference type="ARBA" id="ARBA00004202"/>
    </source>
</evidence>
<dbReference type="InterPro" id="IPR003439">
    <property type="entry name" value="ABC_transporter-like_ATP-bd"/>
</dbReference>
<keyword evidence="5" id="KW-0547">Nucleotide-binding</keyword>
<evidence type="ECO:0000313" key="10">
    <source>
        <dbReference type="EMBL" id="UJF32994.1"/>
    </source>
</evidence>
<dbReference type="RefSeq" id="WP_235119336.1">
    <property type="nucleotide sequence ID" value="NZ_CP090978.1"/>
</dbReference>
<dbReference type="PROSITE" id="PS00211">
    <property type="entry name" value="ABC_TRANSPORTER_1"/>
    <property type="match status" value="1"/>
</dbReference>
<accession>A0ABY3SIC7</accession>
<comment type="similarity">
    <text evidence="2">Belongs to the ABC transporter superfamily.</text>
</comment>
<dbReference type="PANTHER" id="PTHR43553:SF24">
    <property type="entry name" value="ENERGY-COUPLING FACTOR TRANSPORTER ATP-BINDING PROTEIN ECFA1"/>
    <property type="match status" value="1"/>
</dbReference>
<feature type="domain" description="ABC transporter" evidence="9">
    <location>
        <begin position="229"/>
        <end position="453"/>
    </location>
</feature>
<dbReference type="InterPro" id="IPR015856">
    <property type="entry name" value="ABC_transpr_CbiO/EcfA_su"/>
</dbReference>
<dbReference type="Pfam" id="PF00005">
    <property type="entry name" value="ABC_tran"/>
    <property type="match status" value="2"/>
</dbReference>
<reference evidence="10 11" key="1">
    <citation type="journal article" date="2024" name="Int. J. Syst. Evol. Microbiol.">
        <title>Paenibacillus hexagrammi sp. nov., a novel bacterium isolated from the gut content of Hexagrammos agrammus.</title>
        <authorList>
            <person name="Jung H.K."/>
            <person name="Kim D.G."/>
            <person name="Zin H."/>
            <person name="Park J."/>
            <person name="Jung H."/>
            <person name="Kim Y.O."/>
            <person name="Kong H.J."/>
            <person name="Kim J.W."/>
            <person name="Kim Y.S."/>
        </authorList>
    </citation>
    <scope>NUCLEOTIDE SEQUENCE [LARGE SCALE GENOMIC DNA]</scope>
    <source>
        <strain evidence="10 11">YPD9-1</strain>
    </source>
</reference>
<feature type="domain" description="ABC transporter" evidence="9">
    <location>
        <begin position="2"/>
        <end position="199"/>
    </location>
</feature>
<comment type="subcellular location">
    <subcellularLocation>
        <location evidence="1">Cell membrane</location>
        <topology evidence="1">Peripheral membrane protein</topology>
    </subcellularLocation>
</comment>
<dbReference type="SMART" id="SM00382">
    <property type="entry name" value="AAA"/>
    <property type="match status" value="2"/>
</dbReference>
<dbReference type="CDD" id="cd03225">
    <property type="entry name" value="ABC_cobalt_CbiO_domain1"/>
    <property type="match status" value="2"/>
</dbReference>
<dbReference type="Gene3D" id="3.40.50.300">
    <property type="entry name" value="P-loop containing nucleotide triphosphate hydrolases"/>
    <property type="match status" value="2"/>
</dbReference>
<proteinExistence type="inferred from homology"/>
<dbReference type="PANTHER" id="PTHR43553">
    <property type="entry name" value="HEAVY METAL TRANSPORTER"/>
    <property type="match status" value="1"/>
</dbReference>
<protein>
    <submittedName>
        <fullName evidence="10">Energy-coupling factor ABC transporter ATP-binding protein</fullName>
    </submittedName>
</protein>
<dbReference type="InterPro" id="IPR003593">
    <property type="entry name" value="AAA+_ATPase"/>
</dbReference>
<dbReference type="EMBL" id="CP090978">
    <property type="protein sequence ID" value="UJF32994.1"/>
    <property type="molecule type" value="Genomic_DNA"/>
</dbReference>
<evidence type="ECO:0000256" key="2">
    <source>
        <dbReference type="ARBA" id="ARBA00005417"/>
    </source>
</evidence>
<evidence type="ECO:0000313" key="11">
    <source>
        <dbReference type="Proteomes" id="UP001649230"/>
    </source>
</evidence>